<dbReference type="GO" id="GO:0009698">
    <property type="term" value="P:phenylpropanoid metabolic process"/>
    <property type="evidence" value="ECO:0007669"/>
    <property type="project" value="UniProtKB-KW"/>
</dbReference>
<evidence type="ECO:0000313" key="6">
    <source>
        <dbReference type="EMBL" id="WOL02530.1"/>
    </source>
</evidence>
<comment type="similarity">
    <text evidence="2">Belongs to the PAL/histidase family.</text>
</comment>
<evidence type="ECO:0000313" key="7">
    <source>
        <dbReference type="Proteomes" id="UP001327560"/>
    </source>
</evidence>
<gene>
    <name evidence="6" type="ORF">Cni_G11249</name>
</gene>
<dbReference type="AlphaFoldDB" id="A0AAQ3K5Y2"/>
<dbReference type="InterPro" id="IPR008948">
    <property type="entry name" value="L-Aspartase-like"/>
</dbReference>
<evidence type="ECO:0000256" key="2">
    <source>
        <dbReference type="ARBA" id="ARBA00007238"/>
    </source>
</evidence>
<dbReference type="InterPro" id="IPR001106">
    <property type="entry name" value="Aromatic_Lyase"/>
</dbReference>
<evidence type="ECO:0000256" key="5">
    <source>
        <dbReference type="SAM" id="MobiDB-lite"/>
    </source>
</evidence>
<feature type="compositionally biased region" description="Basic and acidic residues" evidence="5">
    <location>
        <begin position="84"/>
        <end position="117"/>
    </location>
</feature>
<organism evidence="6 7">
    <name type="scientific">Canna indica</name>
    <name type="common">Indian-shot</name>
    <dbReference type="NCBI Taxonomy" id="4628"/>
    <lineage>
        <taxon>Eukaryota</taxon>
        <taxon>Viridiplantae</taxon>
        <taxon>Streptophyta</taxon>
        <taxon>Embryophyta</taxon>
        <taxon>Tracheophyta</taxon>
        <taxon>Spermatophyta</taxon>
        <taxon>Magnoliopsida</taxon>
        <taxon>Liliopsida</taxon>
        <taxon>Zingiberales</taxon>
        <taxon>Cannaceae</taxon>
        <taxon>Canna</taxon>
    </lineage>
</organism>
<keyword evidence="4 6" id="KW-0456">Lyase</keyword>
<dbReference type="Gene3D" id="1.10.274.20">
    <property type="entry name" value="Phenylalanine ammonia-lyase 1, domain 3"/>
    <property type="match status" value="1"/>
</dbReference>
<keyword evidence="7" id="KW-1185">Reference proteome</keyword>
<evidence type="ECO:0000256" key="4">
    <source>
        <dbReference type="ARBA" id="ARBA00023239"/>
    </source>
</evidence>
<name>A0AAQ3K5Y2_9LILI</name>
<dbReference type="SUPFAM" id="SSF48557">
    <property type="entry name" value="L-aspartase-like"/>
    <property type="match status" value="1"/>
</dbReference>
<reference evidence="6 7" key="1">
    <citation type="submission" date="2023-10" db="EMBL/GenBank/DDBJ databases">
        <title>Chromosome-scale genome assembly provides insights into flower coloration mechanisms of Canna indica.</title>
        <authorList>
            <person name="Li C."/>
        </authorList>
    </citation>
    <scope>NUCLEOTIDE SEQUENCE [LARGE SCALE GENOMIC DNA]</scope>
    <source>
        <tissue evidence="6">Flower</tissue>
    </source>
</reference>
<dbReference type="EMBL" id="CP136892">
    <property type="protein sequence ID" value="WOL02530.1"/>
    <property type="molecule type" value="Genomic_DNA"/>
</dbReference>
<evidence type="ECO:0000256" key="1">
    <source>
        <dbReference type="ARBA" id="ARBA00005138"/>
    </source>
</evidence>
<dbReference type="InterPro" id="IPR023144">
    <property type="entry name" value="Phe_NH3-lyase_shielding_dom_sf"/>
</dbReference>
<dbReference type="PANTHER" id="PTHR10362">
    <property type="entry name" value="HISTIDINE AMMONIA-LYASE"/>
    <property type="match status" value="1"/>
</dbReference>
<comment type="pathway">
    <text evidence="1">Phenylpropanoid metabolism; trans-cinnamate biosynthesis; trans-cinnamate from L-phenylalanine: step 1/1.</text>
</comment>
<feature type="region of interest" description="Disordered" evidence="5">
    <location>
        <begin position="65"/>
        <end position="117"/>
    </location>
</feature>
<sequence length="117" mass="13452">MLSTYLVAICQAIDLRPLELNLKHAVKNTVGQVGKRVLTTDVNGELHPSRFCENDLITYCRRHRRRRRRRLPAATAVTAEEEEGRGGRGRGDDRGEGSRRREEDGRRGRDRKKVDPF</sequence>
<dbReference type="Proteomes" id="UP001327560">
    <property type="component" value="Chromosome 3"/>
</dbReference>
<accession>A0AAQ3K5Y2</accession>
<protein>
    <submittedName>
        <fullName evidence="6">Phenylalanine ammonia lyase</fullName>
    </submittedName>
</protein>
<proteinExistence type="inferred from homology"/>
<keyword evidence="3" id="KW-0587">Phenylpropanoid metabolism</keyword>
<evidence type="ECO:0000256" key="3">
    <source>
        <dbReference type="ARBA" id="ARBA00023051"/>
    </source>
</evidence>
<dbReference type="GO" id="GO:0016829">
    <property type="term" value="F:lyase activity"/>
    <property type="evidence" value="ECO:0007669"/>
    <property type="project" value="UniProtKB-KW"/>
</dbReference>